<keyword evidence="1" id="KW-0472">Membrane</keyword>
<feature type="transmembrane region" description="Helical" evidence="1">
    <location>
        <begin position="79"/>
        <end position="100"/>
    </location>
</feature>
<dbReference type="EMBL" id="QGNY01000001">
    <property type="protein sequence ID" value="PWS33374.1"/>
    <property type="molecule type" value="Genomic_DNA"/>
</dbReference>
<evidence type="ECO:0000313" key="3">
    <source>
        <dbReference type="Proteomes" id="UP000245391"/>
    </source>
</evidence>
<keyword evidence="3" id="KW-1185">Reference proteome</keyword>
<feature type="transmembrane region" description="Helical" evidence="1">
    <location>
        <begin position="141"/>
        <end position="162"/>
    </location>
</feature>
<organism evidence="2 3">
    <name type="scientific">Pedobacter paludis</name>
    <dbReference type="NCBI Taxonomy" id="2203212"/>
    <lineage>
        <taxon>Bacteria</taxon>
        <taxon>Pseudomonadati</taxon>
        <taxon>Bacteroidota</taxon>
        <taxon>Sphingobacteriia</taxon>
        <taxon>Sphingobacteriales</taxon>
        <taxon>Sphingobacteriaceae</taxon>
        <taxon>Pedobacter</taxon>
    </lineage>
</organism>
<accession>A0A317F2H8</accession>
<proteinExistence type="predicted"/>
<dbReference type="InterPro" id="IPR009003">
    <property type="entry name" value="Peptidase_S1_PA"/>
</dbReference>
<name>A0A317F2H8_9SPHI</name>
<evidence type="ECO:0000313" key="2">
    <source>
        <dbReference type="EMBL" id="PWS33374.1"/>
    </source>
</evidence>
<dbReference type="Proteomes" id="UP000245391">
    <property type="component" value="Unassembled WGS sequence"/>
</dbReference>
<reference evidence="3" key="1">
    <citation type="submission" date="2018-05" db="EMBL/GenBank/DDBJ databases">
        <title>Pedobacter paludis sp. nov., isolated from wetland soil.</title>
        <authorList>
            <person name="Zhang Y."/>
        </authorList>
    </citation>
    <scope>NUCLEOTIDE SEQUENCE [LARGE SCALE GENOMIC DNA]</scope>
    <source>
        <strain evidence="3">R-8</strain>
    </source>
</reference>
<feature type="transmembrane region" description="Helical" evidence="1">
    <location>
        <begin position="188"/>
        <end position="208"/>
    </location>
</feature>
<feature type="transmembrane region" description="Helical" evidence="1">
    <location>
        <begin position="20"/>
        <end position="39"/>
    </location>
</feature>
<feature type="transmembrane region" description="Helical" evidence="1">
    <location>
        <begin position="51"/>
        <end position="67"/>
    </location>
</feature>
<dbReference type="RefSeq" id="WP_109927961.1">
    <property type="nucleotide sequence ID" value="NZ_QGNY01000001.1"/>
</dbReference>
<evidence type="ECO:0000256" key="1">
    <source>
        <dbReference type="SAM" id="Phobius"/>
    </source>
</evidence>
<dbReference type="OrthoDB" id="9811262at2"/>
<keyword evidence="1" id="KW-0812">Transmembrane</keyword>
<gene>
    <name evidence="2" type="ORF">DF947_01740</name>
</gene>
<comment type="caution">
    <text evidence="2">The sequence shown here is derived from an EMBL/GenBank/DDBJ whole genome shotgun (WGS) entry which is preliminary data.</text>
</comment>
<sequence length="534" mass="59611">MITLLDVPNPAGLAENPLDALIVAVILLFILSTITEKFTELLRMYPYQSKMLGLLLCITLYILIFRTRSLQVDFPPKAFFGLLLCNLLLTVILVVNIFFIPKHKAGTSAPENGFTRLFSVLNNVAKGKVTTEDEKIKEVTFLSYMVGLVVTFLFNASLFSFFDTSNAAKLQPISPFASNQDFALDPKFFNFTFISLIGYLLTAFFLSFGARFFHDLLDNLLQVKNLKRKLNEKADYDFDKIEDFDNYLKAQERPLFEAFLRKNLEGPGIFFESKFPEMEVIVHRSDDSVKVQDNLFYQSLVGKRRTVKVSVKSSPEIQTLSIPLFASSNIANQSPFNNLHGTLAYQVFSQADNKSFFLTCYHVVWNGHDWDNFNPAQNSLIVHPIGGVNIGTAVKAIKNRLIDAALIEPSPDVDFQGLISGIGQVNNSRVLDPENDLNIGVKMNGSSSGKKLGRIAEFNKSAQIRYPDGQLRYLDNLILIKPIEGAFFSKGGDSGALILDSFDVAIAMLVAGDEADISLAIPFSTLRDQLNIKI</sequence>
<dbReference type="AlphaFoldDB" id="A0A317F2H8"/>
<protein>
    <submittedName>
        <fullName evidence="2">Uncharacterized protein</fullName>
    </submittedName>
</protein>
<dbReference type="SUPFAM" id="SSF50494">
    <property type="entry name" value="Trypsin-like serine proteases"/>
    <property type="match status" value="1"/>
</dbReference>
<keyword evidence="1" id="KW-1133">Transmembrane helix</keyword>